<sequence>MSRIRSELLSVLRCPITGGRLHQRDAELISDRADPTGVFPRYPVHDGIAILLPQEPETHPVGNDVNKSR</sequence>
<reference evidence="1 2" key="1">
    <citation type="journal article" date="2015" name="Genome Announc.">
        <title>Complete Genome Sequencing of Protease-Producing Novel Arthrobacter sp. Strain IHBB 11108 Using PacBio Single-Molecule Real-Time Sequencing Technology.</title>
        <authorList>
            <person name="Kiran S."/>
            <person name="Swarnkar M.K."/>
            <person name="Pal M."/>
            <person name="Thakur R."/>
            <person name="Tewari R."/>
            <person name="Singh A.K."/>
            <person name="Gulati A."/>
        </authorList>
    </citation>
    <scope>NUCLEOTIDE SEQUENCE [LARGE SCALE GENOMIC DNA]</scope>
    <source>
        <strain evidence="1 2">IHBB 11108</strain>
    </source>
</reference>
<organism evidence="1 2">
    <name type="scientific">Psychromicrobium lacuslunae</name>
    <dbReference type="NCBI Taxonomy" id="1618207"/>
    <lineage>
        <taxon>Bacteria</taxon>
        <taxon>Bacillati</taxon>
        <taxon>Actinomycetota</taxon>
        <taxon>Actinomycetes</taxon>
        <taxon>Micrococcales</taxon>
        <taxon>Micrococcaceae</taxon>
        <taxon>Psychromicrobium</taxon>
    </lineage>
</organism>
<gene>
    <name evidence="1" type="ORF">UM93_00600</name>
</gene>
<dbReference type="SUPFAM" id="SSF158997">
    <property type="entry name" value="Trm112p-like"/>
    <property type="match status" value="1"/>
</dbReference>
<dbReference type="Proteomes" id="UP000061839">
    <property type="component" value="Chromosome"/>
</dbReference>
<dbReference type="Gene3D" id="2.20.25.10">
    <property type="match status" value="1"/>
</dbReference>
<proteinExistence type="predicted"/>
<evidence type="ECO:0000313" key="2">
    <source>
        <dbReference type="Proteomes" id="UP000061839"/>
    </source>
</evidence>
<keyword evidence="2" id="KW-1185">Reference proteome</keyword>
<dbReference type="STRING" id="1618207.UM93_00600"/>
<dbReference type="OrthoDB" id="9812205at2"/>
<dbReference type="EMBL" id="CP011005">
    <property type="protein sequence ID" value="AJT40423.1"/>
    <property type="molecule type" value="Genomic_DNA"/>
</dbReference>
<name>A0A0D4BVS8_9MICC</name>
<dbReference type="RefSeq" id="WP_045073032.1">
    <property type="nucleotide sequence ID" value="NZ_CP011005.1"/>
</dbReference>
<evidence type="ECO:0000313" key="1">
    <source>
        <dbReference type="EMBL" id="AJT40423.1"/>
    </source>
</evidence>
<dbReference type="HOGENOM" id="CLU_2766894_0_0_11"/>
<dbReference type="AlphaFoldDB" id="A0A0D4BVS8"/>
<dbReference type="KEGG" id="ari:UM93_00600"/>
<protein>
    <submittedName>
        <fullName evidence="1">Uncharacterized protein</fullName>
    </submittedName>
</protein>
<dbReference type="PATRIC" id="fig|1618207.4.peg.126"/>
<accession>A0A0D4BVS8</accession>